<dbReference type="AlphaFoldDB" id="A0A8S9XUZ0"/>
<evidence type="ECO:0000313" key="2">
    <source>
        <dbReference type="EMBL" id="KAF6212048.1"/>
    </source>
</evidence>
<proteinExistence type="predicted"/>
<feature type="compositionally biased region" description="Basic and acidic residues" evidence="1">
    <location>
        <begin position="13"/>
        <end position="68"/>
    </location>
</feature>
<name>A0A8S9XUZ0_APOLU</name>
<evidence type="ECO:0000313" key="3">
    <source>
        <dbReference type="Proteomes" id="UP000466442"/>
    </source>
</evidence>
<feature type="compositionally biased region" description="Basic and acidic residues" evidence="1">
    <location>
        <begin position="234"/>
        <end position="246"/>
    </location>
</feature>
<keyword evidence="3" id="KW-1185">Reference proteome</keyword>
<dbReference type="EMBL" id="WIXP02000004">
    <property type="protein sequence ID" value="KAF6212048.1"/>
    <property type="molecule type" value="Genomic_DNA"/>
</dbReference>
<sequence>MKNEERIEEESKDEIMLREQEKLEGDEVKDEKEEFRKEAPSRDVAEEGEVKKEDAESEAKYKVKKEDVEGVDEEEASDILCDKNEDEEQLMTGEDNLVEKQKYMNTKRRGGGSYKLDMWKNDARTISLDNTTDPKGKTSNLRVSRLVTIALAQDLKGISSKLGKVVGAKTVTNAKTLGAQSSTSPSSTEGPSLSKTVANCSKEKCCNLTRMTVGAKMERVIKMKNERRKRKIRRVDGQSRKKMLCE</sequence>
<gene>
    <name evidence="2" type="ORF">GE061_012566</name>
</gene>
<accession>A0A8S9XUZ0</accession>
<feature type="compositionally biased region" description="Acidic residues" evidence="1">
    <location>
        <begin position="1"/>
        <end position="12"/>
    </location>
</feature>
<comment type="caution">
    <text evidence="2">The sequence shown here is derived from an EMBL/GenBank/DDBJ whole genome shotgun (WGS) entry which is preliminary data.</text>
</comment>
<evidence type="ECO:0000256" key="1">
    <source>
        <dbReference type="SAM" id="MobiDB-lite"/>
    </source>
</evidence>
<feature type="region of interest" description="Disordered" evidence="1">
    <location>
        <begin position="226"/>
        <end position="246"/>
    </location>
</feature>
<protein>
    <submittedName>
        <fullName evidence="2">Uncharacterized protein</fullName>
    </submittedName>
</protein>
<feature type="region of interest" description="Disordered" evidence="1">
    <location>
        <begin position="1"/>
        <end position="96"/>
    </location>
</feature>
<dbReference type="OrthoDB" id="6159259at2759"/>
<organism evidence="2 3">
    <name type="scientific">Apolygus lucorum</name>
    <name type="common">Small green plant bug</name>
    <name type="synonym">Lygocoris lucorum</name>
    <dbReference type="NCBI Taxonomy" id="248454"/>
    <lineage>
        <taxon>Eukaryota</taxon>
        <taxon>Metazoa</taxon>
        <taxon>Ecdysozoa</taxon>
        <taxon>Arthropoda</taxon>
        <taxon>Hexapoda</taxon>
        <taxon>Insecta</taxon>
        <taxon>Pterygota</taxon>
        <taxon>Neoptera</taxon>
        <taxon>Paraneoptera</taxon>
        <taxon>Hemiptera</taxon>
        <taxon>Heteroptera</taxon>
        <taxon>Panheteroptera</taxon>
        <taxon>Cimicomorpha</taxon>
        <taxon>Miridae</taxon>
        <taxon>Mirini</taxon>
        <taxon>Apolygus</taxon>
    </lineage>
</organism>
<reference evidence="2" key="1">
    <citation type="journal article" date="2021" name="Mol. Ecol. Resour.">
        <title>Apolygus lucorum genome provides insights into omnivorousness and mesophyll feeding.</title>
        <authorList>
            <person name="Liu Y."/>
            <person name="Liu H."/>
            <person name="Wang H."/>
            <person name="Huang T."/>
            <person name="Liu B."/>
            <person name="Yang B."/>
            <person name="Yin L."/>
            <person name="Li B."/>
            <person name="Zhang Y."/>
            <person name="Zhang S."/>
            <person name="Jiang F."/>
            <person name="Zhang X."/>
            <person name="Ren Y."/>
            <person name="Wang B."/>
            <person name="Wang S."/>
            <person name="Lu Y."/>
            <person name="Wu K."/>
            <person name="Fan W."/>
            <person name="Wang G."/>
        </authorList>
    </citation>
    <scope>NUCLEOTIDE SEQUENCE</scope>
    <source>
        <strain evidence="2">12Hb</strain>
    </source>
</reference>
<dbReference type="Proteomes" id="UP000466442">
    <property type="component" value="Unassembled WGS sequence"/>
</dbReference>